<dbReference type="PANTHER" id="PTHR23416">
    <property type="entry name" value="SIALIC ACID SYNTHASE-RELATED"/>
    <property type="match status" value="1"/>
</dbReference>
<evidence type="ECO:0000313" key="1">
    <source>
        <dbReference type="EMBL" id="MBB6638171.1"/>
    </source>
</evidence>
<dbReference type="SUPFAM" id="SSF51161">
    <property type="entry name" value="Trimeric LpxA-like enzymes"/>
    <property type="match status" value="1"/>
</dbReference>
<proteinExistence type="predicted"/>
<name>A0A841TAC6_9BACL</name>
<dbReference type="Pfam" id="PF00132">
    <property type="entry name" value="Hexapep"/>
    <property type="match status" value="1"/>
</dbReference>
<sequence>MNFFSRAKRSISARIRTKIHRIKASKFIKQLNAKKSNLQIFGLPLTIINPENIKIGNNCRINEHVFFHGGGGILIGNDVTFSAYSKIISWTYDTSDWINNYVKKDHVGQLVEIGDGAWIGAGAIILPGVKIAGKGVIIAAGSVVTKDIREDFVLVGGIPARVIKSYNT</sequence>
<keyword evidence="2" id="KW-1185">Reference proteome</keyword>
<keyword evidence="1" id="KW-0808">Transferase</keyword>
<dbReference type="Gene3D" id="2.160.10.10">
    <property type="entry name" value="Hexapeptide repeat proteins"/>
    <property type="match status" value="1"/>
</dbReference>
<protein>
    <submittedName>
        <fullName evidence="1">Acyltransferase</fullName>
    </submittedName>
</protein>
<gene>
    <name evidence="1" type="ORF">H7B67_28910</name>
</gene>
<dbReference type="AlphaFoldDB" id="A0A841TAC6"/>
<dbReference type="GO" id="GO:0016746">
    <property type="term" value="F:acyltransferase activity"/>
    <property type="evidence" value="ECO:0007669"/>
    <property type="project" value="UniProtKB-KW"/>
</dbReference>
<dbReference type="RefSeq" id="WP_185123374.1">
    <property type="nucleotide sequence ID" value="NZ_JACJVQ010000028.1"/>
</dbReference>
<evidence type="ECO:0000313" key="2">
    <source>
        <dbReference type="Proteomes" id="UP000535838"/>
    </source>
</evidence>
<reference evidence="1 2" key="1">
    <citation type="submission" date="2020-08" db="EMBL/GenBank/DDBJ databases">
        <title>Cohnella phylogeny.</title>
        <authorList>
            <person name="Dunlap C."/>
        </authorList>
    </citation>
    <scope>NUCLEOTIDE SEQUENCE [LARGE SCALE GENOMIC DNA]</scope>
    <source>
        <strain evidence="1 2">DSM 25241</strain>
    </source>
</reference>
<accession>A0A841TAC6</accession>
<organism evidence="1 2">
    <name type="scientific">Cohnella thailandensis</name>
    <dbReference type="NCBI Taxonomy" id="557557"/>
    <lineage>
        <taxon>Bacteria</taxon>
        <taxon>Bacillati</taxon>
        <taxon>Bacillota</taxon>
        <taxon>Bacilli</taxon>
        <taxon>Bacillales</taxon>
        <taxon>Paenibacillaceae</taxon>
        <taxon>Cohnella</taxon>
    </lineage>
</organism>
<comment type="caution">
    <text evidence="1">The sequence shown here is derived from an EMBL/GenBank/DDBJ whole genome shotgun (WGS) entry which is preliminary data.</text>
</comment>
<dbReference type="Proteomes" id="UP000535838">
    <property type="component" value="Unassembled WGS sequence"/>
</dbReference>
<dbReference type="InterPro" id="IPR001451">
    <property type="entry name" value="Hexapep"/>
</dbReference>
<dbReference type="CDD" id="cd04647">
    <property type="entry name" value="LbH_MAT_like"/>
    <property type="match status" value="1"/>
</dbReference>
<keyword evidence="1" id="KW-0012">Acyltransferase</keyword>
<dbReference type="InterPro" id="IPR051159">
    <property type="entry name" value="Hexapeptide_acetyltransf"/>
</dbReference>
<dbReference type="InterPro" id="IPR011004">
    <property type="entry name" value="Trimer_LpxA-like_sf"/>
</dbReference>
<dbReference type="EMBL" id="JACJVQ010000028">
    <property type="protein sequence ID" value="MBB6638171.1"/>
    <property type="molecule type" value="Genomic_DNA"/>
</dbReference>